<dbReference type="EMBL" id="CAXKWB010004725">
    <property type="protein sequence ID" value="CAL4075073.1"/>
    <property type="molecule type" value="Genomic_DNA"/>
</dbReference>
<dbReference type="AlphaFoldDB" id="A0AAV2QA60"/>
<feature type="domain" description="Acylamino-acid-releasing enzyme N-terminal" evidence="3">
    <location>
        <begin position="56"/>
        <end position="402"/>
    </location>
</feature>
<keyword evidence="5" id="KW-1185">Reference proteome</keyword>
<dbReference type="Proteomes" id="UP001497623">
    <property type="component" value="Unassembled WGS sequence"/>
</dbReference>
<comment type="caution">
    <text evidence="4">The sequence shown here is derived from an EMBL/GenBank/DDBJ whole genome shotgun (WGS) entry which is preliminary data.</text>
</comment>
<feature type="non-terminal residue" evidence="4">
    <location>
        <position position="546"/>
    </location>
</feature>
<keyword evidence="2" id="KW-0378">Hydrolase</keyword>
<proteinExistence type="inferred from homology"/>
<comment type="similarity">
    <text evidence="1">Belongs to the peptidase S9C family.</text>
</comment>
<evidence type="ECO:0000313" key="5">
    <source>
        <dbReference type="Proteomes" id="UP001497623"/>
    </source>
</evidence>
<gene>
    <name evidence="4" type="ORF">MNOR_LOCUS9691</name>
</gene>
<dbReference type="PANTHER" id="PTHR42776">
    <property type="entry name" value="SERINE PEPTIDASE S9 FAMILY MEMBER"/>
    <property type="match status" value="1"/>
</dbReference>
<evidence type="ECO:0000256" key="1">
    <source>
        <dbReference type="ARBA" id="ARBA00010040"/>
    </source>
</evidence>
<dbReference type="Pfam" id="PF19283">
    <property type="entry name" value="APEH_N"/>
    <property type="match status" value="1"/>
</dbReference>
<dbReference type="InterPro" id="IPR011042">
    <property type="entry name" value="6-blade_b-propeller_TolB-like"/>
</dbReference>
<accession>A0AAV2QA60</accession>
<dbReference type="Gene3D" id="2.120.10.30">
    <property type="entry name" value="TolB, C-terminal domain"/>
    <property type="match status" value="1"/>
</dbReference>
<evidence type="ECO:0000256" key="2">
    <source>
        <dbReference type="ARBA" id="ARBA00022801"/>
    </source>
</evidence>
<reference evidence="4 5" key="1">
    <citation type="submission" date="2024-05" db="EMBL/GenBank/DDBJ databases">
        <authorList>
            <person name="Wallberg A."/>
        </authorList>
    </citation>
    <scope>NUCLEOTIDE SEQUENCE [LARGE SCALE GENOMIC DNA]</scope>
</reference>
<sequence length="546" mass="61778">MIKLFLNQTSKSILQQHSRRTISKMVDPAVSVYKELAAIADLKGAEIHHVYQTPDNPARLSVQVSWSNRNLATLERVVSKCDYAVQEEGSITAFQPVPFDKKIFLSQRSESGRKYACVAEGEKEKDSQHVLIFGEDGHTQTIDLKAADKHGKVYADPEFSCLEWSPNETKLAYVAEKKVVKPTSFLVKPKSGDEGDGRGKEWLHRDDWGEQLEGKIQSVVCFIDILSGEVSSWELPGGLCPAQLVWAPDGESVVGAAYDSVPYRLGLVYCPNRDSVMFQMDQTGTYNELISRGSNLRTPRFSPDMTKLVFLRSTVGGPHCKCAQLCQLDWENKQVTVVIDIINRERVIKDDCKFYGVYGYSGLPRRCWAKDNQRVVFSSFKMDNIVSYIVDTTQKQVSSTQEAHLKKDLPARWLHSEITLMRRKAKSSVRVEIRKMSSGTKLTLQESKVQLLEVQRILNRRPLTRATASLDDMTCITPMDLIQGTPQKKGQGQTHRPPKSLMQSGLYLNFWILGYRKLTVLSLNRTETLLLTKCKESLRCHYDGVE</sequence>
<dbReference type="GO" id="GO:0004252">
    <property type="term" value="F:serine-type endopeptidase activity"/>
    <property type="evidence" value="ECO:0007669"/>
    <property type="project" value="TreeGrafter"/>
</dbReference>
<name>A0AAV2QA60_MEGNR</name>
<dbReference type="InterPro" id="IPR045550">
    <property type="entry name" value="AARE_N"/>
</dbReference>
<evidence type="ECO:0000313" key="4">
    <source>
        <dbReference type="EMBL" id="CAL4075073.1"/>
    </source>
</evidence>
<protein>
    <recommendedName>
        <fullName evidence="3">Acylamino-acid-releasing enzyme N-terminal domain-containing protein</fullName>
    </recommendedName>
</protein>
<organism evidence="4 5">
    <name type="scientific">Meganyctiphanes norvegica</name>
    <name type="common">Northern krill</name>
    <name type="synonym">Thysanopoda norvegica</name>
    <dbReference type="NCBI Taxonomy" id="48144"/>
    <lineage>
        <taxon>Eukaryota</taxon>
        <taxon>Metazoa</taxon>
        <taxon>Ecdysozoa</taxon>
        <taxon>Arthropoda</taxon>
        <taxon>Crustacea</taxon>
        <taxon>Multicrustacea</taxon>
        <taxon>Malacostraca</taxon>
        <taxon>Eumalacostraca</taxon>
        <taxon>Eucarida</taxon>
        <taxon>Euphausiacea</taxon>
        <taxon>Euphausiidae</taxon>
        <taxon>Meganyctiphanes</taxon>
    </lineage>
</organism>
<dbReference type="SUPFAM" id="SSF82171">
    <property type="entry name" value="DPP6 N-terminal domain-like"/>
    <property type="match status" value="1"/>
</dbReference>
<evidence type="ECO:0000259" key="3">
    <source>
        <dbReference type="Pfam" id="PF19283"/>
    </source>
</evidence>
<dbReference type="PANTHER" id="PTHR42776:SF4">
    <property type="entry name" value="ACYLAMINO-ACID-RELEASING ENZYME"/>
    <property type="match status" value="1"/>
</dbReference>